<evidence type="ECO:0000313" key="2">
    <source>
        <dbReference type="EMBL" id="KAG6571812.1"/>
    </source>
</evidence>
<feature type="non-terminal residue" evidence="2">
    <location>
        <position position="1"/>
    </location>
</feature>
<comment type="caution">
    <text evidence="2">The sequence shown here is derived from an EMBL/GenBank/DDBJ whole genome shotgun (WGS) entry which is preliminary data.</text>
</comment>
<feature type="region of interest" description="Disordered" evidence="1">
    <location>
        <begin position="1"/>
        <end position="59"/>
    </location>
</feature>
<feature type="region of interest" description="Disordered" evidence="1">
    <location>
        <begin position="106"/>
        <end position="130"/>
    </location>
</feature>
<feature type="compositionally biased region" description="Low complexity" evidence="1">
    <location>
        <begin position="10"/>
        <end position="26"/>
    </location>
</feature>
<proteinExistence type="predicted"/>
<evidence type="ECO:0000256" key="1">
    <source>
        <dbReference type="SAM" id="MobiDB-lite"/>
    </source>
</evidence>
<feature type="compositionally biased region" description="Basic and acidic residues" evidence="1">
    <location>
        <begin position="27"/>
        <end position="55"/>
    </location>
</feature>
<protein>
    <submittedName>
        <fullName evidence="2">Uncharacterized protein</fullName>
    </submittedName>
</protein>
<dbReference type="Proteomes" id="UP000685013">
    <property type="component" value="Chromosome 19"/>
</dbReference>
<dbReference type="AlphaFoldDB" id="A0AAV6LX51"/>
<organism evidence="2 3">
    <name type="scientific">Cucurbita argyrosperma subsp. sororia</name>
    <dbReference type="NCBI Taxonomy" id="37648"/>
    <lineage>
        <taxon>Eukaryota</taxon>
        <taxon>Viridiplantae</taxon>
        <taxon>Streptophyta</taxon>
        <taxon>Embryophyta</taxon>
        <taxon>Tracheophyta</taxon>
        <taxon>Spermatophyta</taxon>
        <taxon>Magnoliopsida</taxon>
        <taxon>eudicotyledons</taxon>
        <taxon>Gunneridae</taxon>
        <taxon>Pentapetalae</taxon>
        <taxon>rosids</taxon>
        <taxon>fabids</taxon>
        <taxon>Cucurbitales</taxon>
        <taxon>Cucurbitaceae</taxon>
        <taxon>Cucurbiteae</taxon>
        <taxon>Cucurbita</taxon>
    </lineage>
</organism>
<feature type="compositionally biased region" description="Acidic residues" evidence="1">
    <location>
        <begin position="114"/>
        <end position="123"/>
    </location>
</feature>
<evidence type="ECO:0000313" key="3">
    <source>
        <dbReference type="Proteomes" id="UP000685013"/>
    </source>
</evidence>
<reference evidence="2 3" key="1">
    <citation type="journal article" date="2021" name="Hortic Res">
        <title>The domestication of Cucurbita argyrosperma as revealed by the genome of its wild relative.</title>
        <authorList>
            <person name="Barrera-Redondo J."/>
            <person name="Sanchez-de la Vega G."/>
            <person name="Aguirre-Liguori J.A."/>
            <person name="Castellanos-Morales G."/>
            <person name="Gutierrez-Guerrero Y.T."/>
            <person name="Aguirre-Dugua X."/>
            <person name="Aguirre-Planter E."/>
            <person name="Tenaillon M.I."/>
            <person name="Lira-Saade R."/>
            <person name="Eguiarte L.E."/>
        </authorList>
    </citation>
    <scope>NUCLEOTIDE SEQUENCE [LARGE SCALE GENOMIC DNA]</scope>
    <source>
        <strain evidence="2">JBR-2021</strain>
    </source>
</reference>
<name>A0AAV6LX51_9ROSI</name>
<accession>A0AAV6LX51</accession>
<dbReference type="EMBL" id="JAGKQH010000019">
    <property type="protein sequence ID" value="KAG6571812.1"/>
    <property type="molecule type" value="Genomic_DNA"/>
</dbReference>
<sequence length="130" mass="15061">MSGHVRSHLSNSKSMPMSMPKPIPMINHDRPHSTLIIGERRSKQHKDEHRHKEAEMSMEDSEAALCLLMMRRDGRKGVKEENASHKRMNSYNGYCRLPKALVDLNRPSSYGSSDYDDDDEDDEQICRNEF</sequence>
<keyword evidence="3" id="KW-1185">Reference proteome</keyword>
<gene>
    <name evidence="2" type="ORF">SDJN03_28540</name>
</gene>